<dbReference type="Proteomes" id="UP000319825">
    <property type="component" value="Unassembled WGS sequence"/>
</dbReference>
<feature type="region of interest" description="Disordered" evidence="1">
    <location>
        <begin position="1"/>
        <end position="79"/>
    </location>
</feature>
<comment type="caution">
    <text evidence="2">The sequence shown here is derived from an EMBL/GenBank/DDBJ whole genome shotgun (WGS) entry which is preliminary data.</text>
</comment>
<feature type="compositionally biased region" description="Basic and acidic residues" evidence="1">
    <location>
        <begin position="24"/>
        <end position="37"/>
    </location>
</feature>
<organism evidence="2 3">
    <name type="scientific">Micromonospora olivasterospora</name>
    <dbReference type="NCBI Taxonomy" id="1880"/>
    <lineage>
        <taxon>Bacteria</taxon>
        <taxon>Bacillati</taxon>
        <taxon>Actinomycetota</taxon>
        <taxon>Actinomycetes</taxon>
        <taxon>Micromonosporales</taxon>
        <taxon>Micromonosporaceae</taxon>
        <taxon>Micromonospora</taxon>
    </lineage>
</organism>
<name>A0A562IE10_MICOL</name>
<keyword evidence="3" id="KW-1185">Reference proteome</keyword>
<dbReference type="AlphaFoldDB" id="A0A562IE10"/>
<evidence type="ECO:0000313" key="2">
    <source>
        <dbReference type="EMBL" id="TWH69247.1"/>
    </source>
</evidence>
<protein>
    <submittedName>
        <fullName evidence="2">Uncharacterized protein</fullName>
    </submittedName>
</protein>
<reference evidence="2 3" key="1">
    <citation type="submission" date="2019-07" db="EMBL/GenBank/DDBJ databases">
        <title>R&amp;d 2014.</title>
        <authorList>
            <person name="Klenk H.-P."/>
        </authorList>
    </citation>
    <scope>NUCLEOTIDE SEQUENCE [LARGE SCALE GENOMIC DNA]</scope>
    <source>
        <strain evidence="2 3">DSM 43868</strain>
    </source>
</reference>
<accession>A0A562IE10</accession>
<proteinExistence type="predicted"/>
<evidence type="ECO:0000256" key="1">
    <source>
        <dbReference type="SAM" id="MobiDB-lite"/>
    </source>
</evidence>
<evidence type="ECO:0000313" key="3">
    <source>
        <dbReference type="Proteomes" id="UP000319825"/>
    </source>
</evidence>
<dbReference type="EMBL" id="VLKE01000001">
    <property type="protein sequence ID" value="TWH69247.1"/>
    <property type="molecule type" value="Genomic_DNA"/>
</dbReference>
<gene>
    <name evidence="2" type="ORF">JD77_04255</name>
</gene>
<sequence>MGRGDQLLGALGPRVQRHAPVGELADRPGDPLDRAEELDPGAPGEELLGQGEAADQMADAAGRPGVAAHPDAYRAQDSSSRFCRTEAFRARSAG</sequence>